<organism evidence="23 24">
    <name type="scientific">Cimex lectularius</name>
    <name type="common">Bed bug</name>
    <name type="synonym">Acanthia lectularia</name>
    <dbReference type="NCBI Taxonomy" id="79782"/>
    <lineage>
        <taxon>Eukaryota</taxon>
        <taxon>Metazoa</taxon>
        <taxon>Ecdysozoa</taxon>
        <taxon>Arthropoda</taxon>
        <taxon>Hexapoda</taxon>
        <taxon>Insecta</taxon>
        <taxon>Pterygota</taxon>
        <taxon>Neoptera</taxon>
        <taxon>Paraneoptera</taxon>
        <taxon>Hemiptera</taxon>
        <taxon>Heteroptera</taxon>
        <taxon>Panheteroptera</taxon>
        <taxon>Cimicomorpha</taxon>
        <taxon>Cimicidae</taxon>
        <taxon>Cimex</taxon>
    </lineage>
</organism>
<keyword evidence="11" id="KW-0221">Differentiation</keyword>
<keyword evidence="12" id="KW-0862">Zinc</keyword>
<evidence type="ECO:0000256" key="11">
    <source>
        <dbReference type="ARBA" id="ARBA00022782"/>
    </source>
</evidence>
<feature type="compositionally biased region" description="Basic and acidic residues" evidence="18">
    <location>
        <begin position="1493"/>
        <end position="1505"/>
    </location>
</feature>
<dbReference type="InterPro" id="IPR042294">
    <property type="entry name" value="SETD2_animal"/>
</dbReference>
<dbReference type="Pfam" id="PF17907">
    <property type="entry name" value="AWS"/>
    <property type="match status" value="1"/>
</dbReference>
<keyword evidence="15" id="KW-0804">Transcription</keyword>
<feature type="domain" description="WW" evidence="19">
    <location>
        <begin position="1403"/>
        <end position="1436"/>
    </location>
</feature>
<feature type="compositionally biased region" description="Basic and acidic residues" evidence="18">
    <location>
        <begin position="429"/>
        <end position="474"/>
    </location>
</feature>
<evidence type="ECO:0000259" key="19">
    <source>
        <dbReference type="PROSITE" id="PS50020"/>
    </source>
</evidence>
<dbReference type="GO" id="GO:0140955">
    <property type="term" value="F:histone H3K36 trimethyltransferase activity"/>
    <property type="evidence" value="ECO:0007669"/>
    <property type="project" value="UniProtKB-EC"/>
</dbReference>
<evidence type="ECO:0000256" key="2">
    <source>
        <dbReference type="ARBA" id="ARBA00004286"/>
    </source>
</evidence>
<keyword evidence="24" id="KW-1185">Reference proteome</keyword>
<dbReference type="PROSITE" id="PS50280">
    <property type="entry name" value="SET"/>
    <property type="match status" value="1"/>
</dbReference>
<evidence type="ECO:0000256" key="16">
    <source>
        <dbReference type="ARBA" id="ARBA00023242"/>
    </source>
</evidence>
<feature type="region of interest" description="Disordered" evidence="18">
    <location>
        <begin position="274"/>
        <end position="301"/>
    </location>
</feature>
<keyword evidence="8" id="KW-0808">Transferase</keyword>
<feature type="region of interest" description="Disordered" evidence="18">
    <location>
        <begin position="1"/>
        <end position="63"/>
    </location>
</feature>
<dbReference type="PANTHER" id="PTHR46711:SF1">
    <property type="entry name" value="HISTONE-LYSINE N-METHYLTRANSFERASE SETD2"/>
    <property type="match status" value="1"/>
</dbReference>
<dbReference type="CDD" id="cd19172">
    <property type="entry name" value="SET_SETD2"/>
    <property type="match status" value="1"/>
</dbReference>
<dbReference type="EC" id="2.1.1.359" evidence="3"/>
<dbReference type="GO" id="GO:0046872">
    <property type="term" value="F:metal ion binding"/>
    <property type="evidence" value="ECO:0007669"/>
    <property type="project" value="UniProtKB-KW"/>
</dbReference>
<protein>
    <recommendedName>
        <fullName evidence="3">[histone H3]-lysine(36) N-trimethyltransferase</fullName>
        <ecNumber evidence="3">2.1.1.359</ecNumber>
    </recommendedName>
</protein>
<dbReference type="GO" id="GO:0030154">
    <property type="term" value="P:cell differentiation"/>
    <property type="evidence" value="ECO:0007669"/>
    <property type="project" value="UniProtKB-KW"/>
</dbReference>
<keyword evidence="7" id="KW-0489">Methyltransferase</keyword>
<evidence type="ECO:0000313" key="23">
    <source>
        <dbReference type="EnsemblMetazoa" id="XP_014249644.1"/>
    </source>
</evidence>
<accession>A0A8I6RNN4</accession>
<evidence type="ECO:0000256" key="6">
    <source>
        <dbReference type="ARBA" id="ARBA00022553"/>
    </source>
</evidence>
<dbReference type="Pfam" id="PF00397">
    <property type="entry name" value="WW"/>
    <property type="match status" value="1"/>
</dbReference>
<keyword evidence="9" id="KW-0949">S-adenosyl-L-methionine</keyword>
<dbReference type="GO" id="GO:0032259">
    <property type="term" value="P:methylation"/>
    <property type="evidence" value="ECO:0007669"/>
    <property type="project" value="UniProtKB-KW"/>
</dbReference>
<evidence type="ECO:0000259" key="20">
    <source>
        <dbReference type="PROSITE" id="PS50280"/>
    </source>
</evidence>
<evidence type="ECO:0000256" key="7">
    <source>
        <dbReference type="ARBA" id="ARBA00022603"/>
    </source>
</evidence>
<dbReference type="Pfam" id="PF08236">
    <property type="entry name" value="SRI"/>
    <property type="match status" value="1"/>
</dbReference>
<proteinExistence type="predicted"/>
<keyword evidence="5" id="KW-0217">Developmental protein</keyword>
<evidence type="ECO:0000256" key="12">
    <source>
        <dbReference type="ARBA" id="ARBA00022833"/>
    </source>
</evidence>
<feature type="compositionally biased region" description="Acidic residues" evidence="18">
    <location>
        <begin position="28"/>
        <end position="40"/>
    </location>
</feature>
<dbReference type="CDD" id="cd00201">
    <property type="entry name" value="WW"/>
    <property type="match status" value="1"/>
</dbReference>
<dbReference type="SUPFAM" id="SSF82199">
    <property type="entry name" value="SET domain"/>
    <property type="match status" value="1"/>
</dbReference>
<dbReference type="GO" id="GO:0005694">
    <property type="term" value="C:chromosome"/>
    <property type="evidence" value="ECO:0007669"/>
    <property type="project" value="UniProtKB-SubCell"/>
</dbReference>
<dbReference type="FunFam" id="2.170.270.10:FF:000016">
    <property type="entry name" value="Histone-lysine N-methyltransferase"/>
    <property type="match status" value="1"/>
</dbReference>
<dbReference type="InterPro" id="IPR006560">
    <property type="entry name" value="AWS_dom"/>
</dbReference>
<dbReference type="KEGG" id="clec:106666752"/>
<keyword evidence="14" id="KW-0805">Transcription regulation</keyword>
<evidence type="ECO:0000256" key="9">
    <source>
        <dbReference type="ARBA" id="ARBA00022691"/>
    </source>
</evidence>
<dbReference type="InterPro" id="IPR046341">
    <property type="entry name" value="SET_dom_sf"/>
</dbReference>
<evidence type="ECO:0000256" key="1">
    <source>
        <dbReference type="ARBA" id="ARBA00004123"/>
    </source>
</evidence>
<dbReference type="SMART" id="SM00570">
    <property type="entry name" value="AWS"/>
    <property type="match status" value="1"/>
</dbReference>
<reference evidence="23" key="1">
    <citation type="submission" date="2022-01" db="UniProtKB">
        <authorList>
            <consortium name="EnsemblMetazoa"/>
        </authorList>
    </citation>
    <scope>IDENTIFICATION</scope>
</reference>
<dbReference type="RefSeq" id="XP_014249644.1">
    <property type="nucleotide sequence ID" value="XM_014394158.2"/>
</dbReference>
<evidence type="ECO:0000256" key="5">
    <source>
        <dbReference type="ARBA" id="ARBA00022473"/>
    </source>
</evidence>
<dbReference type="PROSITE" id="PS50020">
    <property type="entry name" value="WW_DOMAIN_2"/>
    <property type="match status" value="1"/>
</dbReference>
<keyword evidence="16" id="KW-0539">Nucleus</keyword>
<feature type="region of interest" description="Disordered" evidence="18">
    <location>
        <begin position="827"/>
        <end position="857"/>
    </location>
</feature>
<evidence type="ECO:0000256" key="10">
    <source>
        <dbReference type="ARBA" id="ARBA00022723"/>
    </source>
</evidence>
<sequence>MPRKKRAKPVSMKRTSEKSESDQSVNGIDDDNENGAGEEESPGKVVESPTSAREAEASETNASSNCTVYSNFSYMENTRRYSTSSQEDEDDYEPYNTSNLLPIDIQQIVVGDVTNVTIHQEYDILDEDEEVNENIGCDIVIESVSGQIEDDVNNFRTSDKRDTIEPLTKDDFENSDLLHVKRSETDKCYSPKKSIDISSKSVSAIKETEEKLNELKITLESDEPPGKVYVPLIHHEISMQVDVSPLNSTVKDEYNEMPKKEPIFREMEKMELGGMENSEETPEKCNDLKTADKTKNSEPLDNVSLMFTEPLKVFKSKKQLGLNKKHEKKNKAAENKKSPEKKLSDSKKCLSKDNSKAVNKDTAKPESKKPIKEAIKSQDKKKLHPKERFKSPESKKLFTKEIKSPENKKHVSAKEVKFPETKKSQAMKESLKSSEQKKQPVKEPIVDTKKLNGEDLKLKKDETDDKKDDIKKPEGTAVRRRSNRIRVNRWEDSTITEVALPPPLPPPPVAPVVQPVATPVSTSTPPPPPLFDADKPVKVKSRWRRTSELEMGTGITSDSDTSVSSISTFSIKSESQNSPCLDTPLPSPMASAKLPLITTHPEIEERLKTYETVTSNIYLLPRTKSKEAKRMVCDCTLTKEEISRGEKGCGDDCLNRLLMIECGSRCSLGTLCSNKRFQNCEYSKCEVVKTMKKGLGLIASFNIECGAFLMEYVGEVIDPKEFRKRAKDYSKEKSRHFYFMALKSDAIIDATFKGNISRFINHSCDPNAETQKWTVNGELRIGFFSKRAIAKGEEVTFDYQLQRYGKEAQRCYCESLNCRGWIGEDPDKEKDREDKDKSWNRKERKDKEKKKKEEKRREYVNEMDLEEEIEKLSATGVKNQAHTLTLSRLMVRAEDLVSRSQLLEIAIAADRLCLRLFLDYHGLALLWSWMMDNQAPAKFRLQLLKTLEKLPITNKTILKDTKVLNIVEKWANPDDTSLGDKKERTGEDSNDGSPDSVETITPKGEGGNSQDGQMPEASPPNDEDSLAIVELAKSLISKWADLKEEYRIPKKERIEQMKEHEREADRGYCDPRDNLTYDSRGGVGYRHWPNERDAGRYKEKDKRRAGRDSPDSRDNFDRRNKERNGALTSPRLTKVQRRQLFALQVEEEERQKRQVEEMWNKHQEQCSALGLDPAQTPFFNQHNGFPGFYHPQTGTWQPLPPETMINKVCSRKKVATKFFGVTESVMESAEMYRPGAAPPLVNQMPHVYAPPATPPPGFVPQMGGPPPGMGPPTIAMPQLAPPLGPQGPPPGGPPLVPGGAMGLGPPPGMPPTIVTGPFSAPPPGPFHQVPPQFTQPPPPLQQFSGPPHIAFQTPPPTQQQPQVFPQYLPQQPPPSLETIQMPPMQKPNVVVDTQAPILPPPPRKLPQGWKSAKDKEGRFYFYHVKVRKSQWQFPTNEDIAEADAWVASQHFTVEDETDSDEDESDSEDDDSSSDDDEDKEDEEEEEEDMEMVSSEKRKVEEEHVEQPPLQTLEEDYSPSQAVGFQESEPQLKKRREGLVQVNIISPRDNEVNYRRGIKKSKIRETKEKLARAKHKHKKEKVRKSKSMDSDSLSGPLRRIKDKFRVQMANVIVTLLNPYRKSDCKVARIQNTEDFKHLARKLTHFVMVKELKHVASIEELECNENVKHKAKDFIKKYMAKFGSVYSRMPDEC</sequence>
<feature type="region of interest" description="Disordered" evidence="18">
    <location>
        <begin position="1566"/>
        <end position="1593"/>
    </location>
</feature>
<feature type="region of interest" description="Disordered" evidence="18">
    <location>
        <begin position="974"/>
        <end position="1022"/>
    </location>
</feature>
<dbReference type="Gene3D" id="2.170.270.10">
    <property type="entry name" value="SET domain"/>
    <property type="match status" value="1"/>
</dbReference>
<dbReference type="InterPro" id="IPR038190">
    <property type="entry name" value="SRI_sf"/>
</dbReference>
<dbReference type="PANTHER" id="PTHR46711">
    <property type="entry name" value="HISTONE-LYSINE N-METHYLTRANSFERASE SETD2"/>
    <property type="match status" value="1"/>
</dbReference>
<comment type="subcellular location">
    <subcellularLocation>
        <location evidence="2">Chromosome</location>
    </subcellularLocation>
    <subcellularLocation>
        <location evidence="1">Nucleus</location>
    </subcellularLocation>
</comment>
<keyword evidence="10" id="KW-0479">Metal-binding</keyword>
<feature type="compositionally biased region" description="Acidic residues" evidence="18">
    <location>
        <begin position="1454"/>
        <end position="1490"/>
    </location>
</feature>
<keyword evidence="4" id="KW-0158">Chromosome</keyword>
<dbReference type="InterPro" id="IPR001214">
    <property type="entry name" value="SET_dom"/>
</dbReference>
<feature type="domain" description="AWS" evidence="22">
    <location>
        <begin position="628"/>
        <end position="681"/>
    </location>
</feature>
<feature type="compositionally biased region" description="Basic residues" evidence="18">
    <location>
        <begin position="316"/>
        <end position="329"/>
    </location>
</feature>
<evidence type="ECO:0000256" key="4">
    <source>
        <dbReference type="ARBA" id="ARBA00022454"/>
    </source>
</evidence>
<dbReference type="InterPro" id="IPR036020">
    <property type="entry name" value="WW_dom_sf"/>
</dbReference>
<evidence type="ECO:0000256" key="14">
    <source>
        <dbReference type="ARBA" id="ARBA00023015"/>
    </source>
</evidence>
<evidence type="ECO:0000256" key="18">
    <source>
        <dbReference type="SAM" id="MobiDB-lite"/>
    </source>
</evidence>
<keyword evidence="13" id="KW-0156">Chromatin regulator</keyword>
<dbReference type="SUPFAM" id="SSF51045">
    <property type="entry name" value="WW domain"/>
    <property type="match status" value="1"/>
</dbReference>
<dbReference type="SMART" id="SM00508">
    <property type="entry name" value="PostSET"/>
    <property type="match status" value="1"/>
</dbReference>
<dbReference type="InterPro" id="IPR003616">
    <property type="entry name" value="Post-SET_dom"/>
</dbReference>
<evidence type="ECO:0000256" key="17">
    <source>
        <dbReference type="SAM" id="Coils"/>
    </source>
</evidence>
<dbReference type="SMART" id="SM00456">
    <property type="entry name" value="WW"/>
    <property type="match status" value="1"/>
</dbReference>
<dbReference type="OrthoDB" id="308383at2759"/>
<keyword evidence="6" id="KW-0597">Phosphoprotein</keyword>
<evidence type="ECO:0000313" key="24">
    <source>
        <dbReference type="Proteomes" id="UP000494040"/>
    </source>
</evidence>
<evidence type="ECO:0000256" key="15">
    <source>
        <dbReference type="ARBA" id="ARBA00023163"/>
    </source>
</evidence>
<dbReference type="OMA" id="THKGIKE"/>
<keyword evidence="17" id="KW-0175">Coiled coil</keyword>
<evidence type="ECO:0000259" key="22">
    <source>
        <dbReference type="PROSITE" id="PS51215"/>
    </source>
</evidence>
<feature type="region of interest" description="Disordered" evidence="18">
    <location>
        <begin position="1445"/>
        <end position="1533"/>
    </location>
</feature>
<feature type="domain" description="SET" evidence="20">
    <location>
        <begin position="683"/>
        <end position="800"/>
    </location>
</feature>
<feature type="compositionally biased region" description="Basic and acidic residues" evidence="18">
    <location>
        <begin position="827"/>
        <end position="846"/>
    </location>
</feature>
<feature type="region of interest" description="Disordered" evidence="18">
    <location>
        <begin position="1057"/>
        <end position="1131"/>
    </location>
</feature>
<dbReference type="PROSITE" id="PS01159">
    <property type="entry name" value="WW_DOMAIN_1"/>
    <property type="match status" value="1"/>
</dbReference>
<dbReference type="InterPro" id="IPR044437">
    <property type="entry name" value="SETD2/Set2_SET"/>
</dbReference>
<dbReference type="InterPro" id="IPR001202">
    <property type="entry name" value="WW_dom"/>
</dbReference>
<feature type="region of interest" description="Disordered" evidence="18">
    <location>
        <begin position="316"/>
        <end position="485"/>
    </location>
</feature>
<evidence type="ECO:0000256" key="3">
    <source>
        <dbReference type="ARBA" id="ARBA00012178"/>
    </source>
</evidence>
<feature type="region of interest" description="Disordered" evidence="18">
    <location>
        <begin position="1354"/>
        <end position="1381"/>
    </location>
</feature>
<feature type="domain" description="Post-SET" evidence="21">
    <location>
        <begin position="807"/>
        <end position="823"/>
    </location>
</feature>
<dbReference type="InterPro" id="IPR013257">
    <property type="entry name" value="SRI"/>
</dbReference>
<evidence type="ECO:0000256" key="13">
    <source>
        <dbReference type="ARBA" id="ARBA00022853"/>
    </source>
</evidence>
<feature type="compositionally biased region" description="Basic and acidic residues" evidence="18">
    <location>
        <begin position="281"/>
        <end position="298"/>
    </location>
</feature>
<dbReference type="Proteomes" id="UP000494040">
    <property type="component" value="Unassembled WGS sequence"/>
</dbReference>
<dbReference type="Pfam" id="PF00856">
    <property type="entry name" value="SET"/>
    <property type="match status" value="1"/>
</dbReference>
<feature type="compositionally biased region" description="Low complexity" evidence="18">
    <location>
        <begin position="1359"/>
        <end position="1369"/>
    </location>
</feature>
<feature type="compositionally biased region" description="Basic residues" evidence="18">
    <location>
        <begin position="1571"/>
        <end position="1584"/>
    </location>
</feature>
<feature type="coiled-coil region" evidence="17">
    <location>
        <begin position="1138"/>
        <end position="1165"/>
    </location>
</feature>
<feature type="compositionally biased region" description="Basic and acidic residues" evidence="18">
    <location>
        <begin position="330"/>
        <end position="423"/>
    </location>
</feature>
<dbReference type="SMART" id="SM00317">
    <property type="entry name" value="SET"/>
    <property type="match status" value="1"/>
</dbReference>
<dbReference type="GO" id="GO:0005634">
    <property type="term" value="C:nucleus"/>
    <property type="evidence" value="ECO:0007669"/>
    <property type="project" value="UniProtKB-SubCell"/>
</dbReference>
<evidence type="ECO:0000259" key="21">
    <source>
        <dbReference type="PROSITE" id="PS50868"/>
    </source>
</evidence>
<dbReference type="Gene3D" id="2.20.70.10">
    <property type="match status" value="1"/>
</dbReference>
<feature type="compositionally biased region" description="Basic and acidic residues" evidence="18">
    <location>
        <begin position="1057"/>
        <end position="1075"/>
    </location>
</feature>
<dbReference type="Gene3D" id="1.10.1740.100">
    <property type="entry name" value="Set2, Rpb1 interacting domain"/>
    <property type="match status" value="1"/>
</dbReference>
<dbReference type="PROSITE" id="PS51215">
    <property type="entry name" value="AWS"/>
    <property type="match status" value="1"/>
</dbReference>
<dbReference type="CTD" id="32301"/>
<dbReference type="PROSITE" id="PS50868">
    <property type="entry name" value="POST_SET"/>
    <property type="match status" value="1"/>
</dbReference>
<name>A0A8I6RNN4_CIMLE</name>
<dbReference type="EnsemblMetazoa" id="XM_014394158.2">
    <property type="protein sequence ID" value="XP_014249644.1"/>
    <property type="gene ID" value="LOC106666752"/>
</dbReference>
<feature type="compositionally biased region" description="Basic and acidic residues" evidence="18">
    <location>
        <begin position="1088"/>
        <end position="1124"/>
    </location>
</feature>
<dbReference type="GO" id="GO:0006355">
    <property type="term" value="P:regulation of DNA-templated transcription"/>
    <property type="evidence" value="ECO:0007669"/>
    <property type="project" value="InterPro"/>
</dbReference>
<feature type="compositionally biased region" description="Basic and acidic residues" evidence="18">
    <location>
        <begin position="978"/>
        <end position="987"/>
    </location>
</feature>
<dbReference type="GeneID" id="106666752"/>
<evidence type="ECO:0000256" key="8">
    <source>
        <dbReference type="ARBA" id="ARBA00022679"/>
    </source>
</evidence>